<reference evidence="3 4" key="1">
    <citation type="submission" date="2017-11" db="EMBL/GenBank/DDBJ databases">
        <title>De-novo sequencing of pomegranate (Punica granatum L.) genome.</title>
        <authorList>
            <person name="Akparov Z."/>
            <person name="Amiraslanov A."/>
            <person name="Hajiyeva S."/>
            <person name="Abbasov M."/>
            <person name="Kaur K."/>
            <person name="Hamwieh A."/>
            <person name="Solovyev V."/>
            <person name="Salamov A."/>
            <person name="Braich B."/>
            <person name="Kosarev P."/>
            <person name="Mahmoud A."/>
            <person name="Hajiyev E."/>
            <person name="Babayeva S."/>
            <person name="Izzatullayeva V."/>
            <person name="Mammadov A."/>
            <person name="Mammadov A."/>
            <person name="Sharifova S."/>
            <person name="Ojaghi J."/>
            <person name="Eynullazada K."/>
            <person name="Bayramov B."/>
            <person name="Abdulazimova A."/>
            <person name="Shahmuradov I."/>
        </authorList>
    </citation>
    <scope>NUCLEOTIDE SEQUENCE [LARGE SCALE GENOMIC DNA]</scope>
    <source>
        <strain evidence="4">cv. AG2017</strain>
        <tissue evidence="3">Leaf</tissue>
    </source>
</reference>
<dbReference type="FunFam" id="3.30.70.270:FF:000023">
    <property type="entry name" value="Pol"/>
    <property type="match status" value="1"/>
</dbReference>
<dbReference type="GO" id="GO:0004523">
    <property type="term" value="F:RNA-DNA hybrid ribonuclease activity"/>
    <property type="evidence" value="ECO:0007669"/>
    <property type="project" value="InterPro"/>
</dbReference>
<dbReference type="Gene3D" id="3.30.420.10">
    <property type="entry name" value="Ribonuclease H-like superfamily/Ribonuclease H"/>
    <property type="match status" value="1"/>
</dbReference>
<sequence length="468" mass="52733">MVGKILLRHNYILGSGLGAHGQGISRPIEIEEYKNRRGLGFCPSCHEIIESRKGKHLHRLAARYGKINRGVSVHLLSYFFHGPPHIVGGTLDGLFSDSDSEPVDLPNICVVTEETTPGAYIRLAQENEEPNNWTSVLRYSAELLEESRPIYFGEGLDEDGRVPEIEESLCCLENRQLTVVEPTEEINVGAKKEPRILKIGTGLDPTQRARMIEFLTDYQEIRMAEEDKVKTTFITMWGTFCYRVMSFGLKNAGATYQRAIVTLFHDMMHKEIEKYKLRLNLTKCTFGAKSGKLLGFVVSERGIEVDSDKVKAIRELRPPSSAREVRGFLGRLNYIARFIANLTDKFQPLFRLLRKNVAIEWDDECQKAFDTIKAYLAQPPVLVPPTPDRPLILYLTMYFDGAVNSTGSGIGVVLISPDGRHYPIIAKVNFPCTNNVAEYEACIIGLQAAIDFKVKELEVFGDSMLTFF</sequence>
<evidence type="ECO:0000259" key="1">
    <source>
        <dbReference type="PROSITE" id="PS50174"/>
    </source>
</evidence>
<dbReference type="Gene3D" id="3.30.70.270">
    <property type="match status" value="3"/>
</dbReference>
<dbReference type="GO" id="GO:0003676">
    <property type="term" value="F:nucleic acid binding"/>
    <property type="evidence" value="ECO:0007669"/>
    <property type="project" value="InterPro"/>
</dbReference>
<dbReference type="Pfam" id="PF13456">
    <property type="entry name" value="RVT_3"/>
    <property type="match status" value="1"/>
</dbReference>
<dbReference type="SUPFAM" id="SSF56672">
    <property type="entry name" value="DNA/RNA polymerases"/>
    <property type="match status" value="1"/>
</dbReference>
<feature type="domain" description="G-patch" evidence="1">
    <location>
        <begin position="1"/>
        <end position="44"/>
    </location>
</feature>
<evidence type="ECO:0008006" key="5">
    <source>
        <dbReference type="Google" id="ProtNLM"/>
    </source>
</evidence>
<comment type="caution">
    <text evidence="3">The sequence shown here is derived from an EMBL/GenBank/DDBJ whole genome shotgun (WGS) entry which is preliminary data.</text>
</comment>
<dbReference type="AlphaFoldDB" id="A0A2I0L4P9"/>
<dbReference type="InterPro" id="IPR002156">
    <property type="entry name" value="RNaseH_domain"/>
</dbReference>
<organism evidence="3 4">
    <name type="scientific">Punica granatum</name>
    <name type="common">Pomegranate</name>
    <dbReference type="NCBI Taxonomy" id="22663"/>
    <lineage>
        <taxon>Eukaryota</taxon>
        <taxon>Viridiplantae</taxon>
        <taxon>Streptophyta</taxon>
        <taxon>Embryophyta</taxon>
        <taxon>Tracheophyta</taxon>
        <taxon>Spermatophyta</taxon>
        <taxon>Magnoliopsida</taxon>
        <taxon>eudicotyledons</taxon>
        <taxon>Gunneridae</taxon>
        <taxon>Pentapetalae</taxon>
        <taxon>rosids</taxon>
        <taxon>malvids</taxon>
        <taxon>Myrtales</taxon>
        <taxon>Lythraceae</taxon>
        <taxon>Punica</taxon>
    </lineage>
</organism>
<evidence type="ECO:0000313" key="4">
    <source>
        <dbReference type="Proteomes" id="UP000233551"/>
    </source>
</evidence>
<gene>
    <name evidence="3" type="ORF">CRG98_003945</name>
</gene>
<dbReference type="InterPro" id="IPR036397">
    <property type="entry name" value="RNaseH_sf"/>
</dbReference>
<dbReference type="PROSITE" id="PS50879">
    <property type="entry name" value="RNASE_H_1"/>
    <property type="match status" value="1"/>
</dbReference>
<dbReference type="Proteomes" id="UP000233551">
    <property type="component" value="Unassembled WGS sequence"/>
</dbReference>
<accession>A0A2I0L4P9</accession>
<dbReference type="Pfam" id="PF01585">
    <property type="entry name" value="G-patch"/>
    <property type="match status" value="1"/>
</dbReference>
<evidence type="ECO:0000259" key="2">
    <source>
        <dbReference type="PROSITE" id="PS50879"/>
    </source>
</evidence>
<dbReference type="PANTHER" id="PTHR48475:SF1">
    <property type="entry name" value="RNASE H TYPE-1 DOMAIN-CONTAINING PROTEIN"/>
    <property type="match status" value="1"/>
</dbReference>
<dbReference type="CDD" id="cd01647">
    <property type="entry name" value="RT_LTR"/>
    <property type="match status" value="1"/>
</dbReference>
<dbReference type="PROSITE" id="PS50174">
    <property type="entry name" value="G_PATCH"/>
    <property type="match status" value="1"/>
</dbReference>
<name>A0A2I0L4P9_PUNGR</name>
<dbReference type="EMBL" id="PGOL01000159">
    <property type="protein sequence ID" value="PKI75685.1"/>
    <property type="molecule type" value="Genomic_DNA"/>
</dbReference>
<dbReference type="Gene3D" id="3.10.10.10">
    <property type="entry name" value="HIV Type 1 Reverse Transcriptase, subunit A, domain 1"/>
    <property type="match status" value="1"/>
</dbReference>
<feature type="domain" description="RNase H type-1" evidence="2">
    <location>
        <begin position="391"/>
        <end position="468"/>
    </location>
</feature>
<dbReference type="CDD" id="cd09279">
    <property type="entry name" value="RNase_HI_like"/>
    <property type="match status" value="1"/>
</dbReference>
<keyword evidence="4" id="KW-1185">Reference proteome</keyword>
<protein>
    <recommendedName>
        <fullName evidence="5">G-patch domain-containing protein</fullName>
    </recommendedName>
</protein>
<dbReference type="InterPro" id="IPR043128">
    <property type="entry name" value="Rev_trsase/Diguanyl_cyclase"/>
</dbReference>
<dbReference type="InterPro" id="IPR043502">
    <property type="entry name" value="DNA/RNA_pol_sf"/>
</dbReference>
<dbReference type="STRING" id="22663.A0A2I0L4P9"/>
<proteinExistence type="predicted"/>
<evidence type="ECO:0000313" key="3">
    <source>
        <dbReference type="EMBL" id="PKI75685.1"/>
    </source>
</evidence>
<dbReference type="PANTHER" id="PTHR48475">
    <property type="entry name" value="RIBONUCLEASE H"/>
    <property type="match status" value="1"/>
</dbReference>
<dbReference type="InterPro" id="IPR000467">
    <property type="entry name" value="G_patch_dom"/>
</dbReference>